<organism evidence="3 4">
    <name type="scientific">Zalerion maritima</name>
    <dbReference type="NCBI Taxonomy" id="339359"/>
    <lineage>
        <taxon>Eukaryota</taxon>
        <taxon>Fungi</taxon>
        <taxon>Dikarya</taxon>
        <taxon>Ascomycota</taxon>
        <taxon>Pezizomycotina</taxon>
        <taxon>Sordariomycetes</taxon>
        <taxon>Lulworthiomycetidae</taxon>
        <taxon>Lulworthiales</taxon>
        <taxon>Lulworthiaceae</taxon>
        <taxon>Zalerion</taxon>
    </lineage>
</organism>
<dbReference type="EMBL" id="JAKWBI020000012">
    <property type="protein sequence ID" value="KAJ2906563.1"/>
    <property type="molecule type" value="Genomic_DNA"/>
</dbReference>
<evidence type="ECO:0000313" key="3">
    <source>
        <dbReference type="EMBL" id="KAJ2906563.1"/>
    </source>
</evidence>
<feature type="region of interest" description="Disordered" evidence="1">
    <location>
        <begin position="455"/>
        <end position="503"/>
    </location>
</feature>
<keyword evidence="4" id="KW-1185">Reference proteome</keyword>
<comment type="caution">
    <text evidence="3">The sequence shown here is derived from an EMBL/GenBank/DDBJ whole genome shotgun (WGS) entry which is preliminary data.</text>
</comment>
<accession>A0AAD5S5J7</accession>
<dbReference type="Proteomes" id="UP001201980">
    <property type="component" value="Unassembled WGS sequence"/>
</dbReference>
<dbReference type="InterPro" id="IPR012332">
    <property type="entry name" value="Autotransporter_pectin_lyase_C"/>
</dbReference>
<feature type="compositionally biased region" description="Acidic residues" evidence="1">
    <location>
        <begin position="472"/>
        <end position="488"/>
    </location>
</feature>
<keyword evidence="2" id="KW-0732">Signal</keyword>
<feature type="signal peptide" evidence="2">
    <location>
        <begin position="1"/>
        <end position="16"/>
    </location>
</feature>
<reference evidence="3" key="1">
    <citation type="submission" date="2022-07" db="EMBL/GenBank/DDBJ databases">
        <title>Draft genome sequence of Zalerion maritima ATCC 34329, a (micro)plastics degrading marine fungus.</title>
        <authorList>
            <person name="Paco A."/>
            <person name="Goncalves M.F.M."/>
            <person name="Rocha-Santos T.A.P."/>
            <person name="Alves A."/>
        </authorList>
    </citation>
    <scope>NUCLEOTIDE SEQUENCE</scope>
    <source>
        <strain evidence="3">ATCC 34329</strain>
    </source>
</reference>
<evidence type="ECO:0000256" key="2">
    <source>
        <dbReference type="SAM" id="SignalP"/>
    </source>
</evidence>
<dbReference type="AlphaFoldDB" id="A0AAD5S5J7"/>
<protein>
    <submittedName>
        <fullName evidence="3">Uncharacterized protein</fullName>
    </submittedName>
</protein>
<proteinExistence type="predicted"/>
<gene>
    <name evidence="3" type="ORF">MKZ38_001206</name>
</gene>
<evidence type="ECO:0000313" key="4">
    <source>
        <dbReference type="Proteomes" id="UP001201980"/>
    </source>
</evidence>
<evidence type="ECO:0000256" key="1">
    <source>
        <dbReference type="SAM" id="MobiDB-lite"/>
    </source>
</evidence>
<name>A0AAD5S5J7_9PEZI</name>
<dbReference type="Gene3D" id="2.160.20.20">
    <property type="match status" value="1"/>
</dbReference>
<sequence>MRTAPILALSVGLTAAHPLDSKVRRNNDEEPVNCNDLPIGQRCMAIELPDQFPDLSECSFDPIWILNSDDGRLIKENEIFKLEKKSEMAYIVSNGAHLTLNNIDITKTSETSNDIEAIDGPAIPPLATVDGGVVTVLHGSIVTNDTPGQIAYSGGEGSELHLQYLDIATSGIVSYGVVSSDFGGIYARSVRPSSSGYFDCAFSAGKDGILHLNEFASTTCHGPLVCSFEGQSEIHVTHVTHTSSDWPVLFLKDSPAVMITDSDLRTTVEDRPVICNYVDAGSSPGTKIEIVDTKLTAPTNGAIFELRNSGAKVWLTHSEAVADHADFVWARCGLDDAGSCEGPIKVDVFVADSKAHGDVVAWDNSIINLSIDPYSSWIGSTAWPASTGPSVNLVVDGSWELTRDTYVQQLVSRRANLENIVSHGHTVYYNPDLDENAYLEARDISLPDGGWAKPFAFTSTAPTEEPSLEKVESEEDGFEENSGDESEDEQPRDTDATITASESILTMTVFTTIMDDDMAQSQVAETTPEEPAPTEEGSSASDGDRGDDGSATEDDGDVGDPSRCGETDGPEPTETDSDWWICDEDARQTYPHCADAPCTCTIDGGGIAAGGCPCTETATPTPTT</sequence>
<feature type="compositionally biased region" description="Acidic residues" evidence="1">
    <location>
        <begin position="568"/>
        <end position="580"/>
    </location>
</feature>
<feature type="region of interest" description="Disordered" evidence="1">
    <location>
        <begin position="521"/>
        <end position="580"/>
    </location>
</feature>
<feature type="chain" id="PRO_5042263131" evidence="2">
    <location>
        <begin position="17"/>
        <end position="624"/>
    </location>
</feature>